<keyword evidence="2" id="KW-1185">Reference proteome</keyword>
<sequence length="60" mass="6888">MDKASKIKKAIEAKREEMLLVGMIFGLESEVVLSKSKELDDLLNRFDSLKKLHNRANSRI</sequence>
<name>A0ABX1X8T4_9BACL</name>
<evidence type="ECO:0000313" key="1">
    <source>
        <dbReference type="EMBL" id="NOU64370.1"/>
    </source>
</evidence>
<dbReference type="RefSeq" id="WP_171630124.1">
    <property type="nucleotide sequence ID" value="NZ_WHNY01000031.1"/>
</dbReference>
<dbReference type="InterPro" id="IPR036638">
    <property type="entry name" value="HLH_DNA-bd_sf"/>
</dbReference>
<organism evidence="1 2">
    <name type="scientific">Paenibacillus plantarum</name>
    <dbReference type="NCBI Taxonomy" id="2654975"/>
    <lineage>
        <taxon>Bacteria</taxon>
        <taxon>Bacillati</taxon>
        <taxon>Bacillota</taxon>
        <taxon>Bacilli</taxon>
        <taxon>Bacillales</taxon>
        <taxon>Paenibacillaceae</taxon>
        <taxon>Paenibacillus</taxon>
    </lineage>
</organism>
<dbReference type="Proteomes" id="UP000653578">
    <property type="component" value="Unassembled WGS sequence"/>
</dbReference>
<evidence type="ECO:0000313" key="2">
    <source>
        <dbReference type="Proteomes" id="UP000653578"/>
    </source>
</evidence>
<dbReference type="EMBL" id="WHNY01000031">
    <property type="protein sequence ID" value="NOU64370.1"/>
    <property type="molecule type" value="Genomic_DNA"/>
</dbReference>
<accession>A0ABX1X8T4</accession>
<proteinExistence type="predicted"/>
<dbReference type="InterPro" id="IPR018540">
    <property type="entry name" value="Spo0E-like"/>
</dbReference>
<reference evidence="1 2" key="1">
    <citation type="submission" date="2019-10" db="EMBL/GenBank/DDBJ databases">
        <title>Description of Paenibacillus humi sp. nov.</title>
        <authorList>
            <person name="Carlier A."/>
            <person name="Qi S."/>
        </authorList>
    </citation>
    <scope>NUCLEOTIDE SEQUENCE [LARGE SCALE GENOMIC DNA]</scope>
    <source>
        <strain evidence="1 2">LMG 31461</strain>
    </source>
</reference>
<protein>
    <submittedName>
        <fullName evidence="1">Spo0E family sporulation regulatory protein-aspartic acid phosphatase</fullName>
    </submittedName>
</protein>
<comment type="caution">
    <text evidence="1">The sequence shown here is derived from an EMBL/GenBank/DDBJ whole genome shotgun (WGS) entry which is preliminary data.</text>
</comment>
<gene>
    <name evidence="1" type="ORF">GC096_10055</name>
</gene>
<dbReference type="Gene3D" id="4.10.280.10">
    <property type="entry name" value="Helix-loop-helix DNA-binding domain"/>
    <property type="match status" value="1"/>
</dbReference>
<dbReference type="SUPFAM" id="SSF140500">
    <property type="entry name" value="BAS1536-like"/>
    <property type="match status" value="1"/>
</dbReference>
<dbReference type="InterPro" id="IPR037208">
    <property type="entry name" value="Spo0E-like_sf"/>
</dbReference>
<dbReference type="Pfam" id="PF09388">
    <property type="entry name" value="SpoOE-like"/>
    <property type="match status" value="1"/>
</dbReference>